<accession>A0A1M5SCL1</accession>
<feature type="transmembrane region" description="Helical" evidence="6">
    <location>
        <begin position="105"/>
        <end position="123"/>
    </location>
</feature>
<dbReference type="PANTHER" id="PTHR11101:SF80">
    <property type="entry name" value="PHOSPHATE TRANSPORTER"/>
    <property type="match status" value="1"/>
</dbReference>
<protein>
    <submittedName>
        <fullName evidence="7">Inorganic phosphate transporter, PiT family</fullName>
    </submittedName>
</protein>
<evidence type="ECO:0000256" key="5">
    <source>
        <dbReference type="ARBA" id="ARBA00023136"/>
    </source>
</evidence>
<dbReference type="Proteomes" id="UP000183954">
    <property type="component" value="Unassembled WGS sequence"/>
</dbReference>
<evidence type="ECO:0000256" key="1">
    <source>
        <dbReference type="ARBA" id="ARBA00004141"/>
    </source>
</evidence>
<dbReference type="PANTHER" id="PTHR11101">
    <property type="entry name" value="PHOSPHATE TRANSPORTER"/>
    <property type="match status" value="1"/>
</dbReference>
<reference evidence="8" key="1">
    <citation type="submission" date="2016-11" db="EMBL/GenBank/DDBJ databases">
        <authorList>
            <person name="Varghese N."/>
            <person name="Submissions S."/>
        </authorList>
    </citation>
    <scope>NUCLEOTIDE SEQUENCE [LARGE SCALE GENOMIC DNA]</scope>
    <source>
        <strain evidence="8">DSM 15449</strain>
    </source>
</reference>
<organism evidence="7 8">
    <name type="scientific">Desulfosporosinus lacus DSM 15449</name>
    <dbReference type="NCBI Taxonomy" id="1121420"/>
    <lineage>
        <taxon>Bacteria</taxon>
        <taxon>Bacillati</taxon>
        <taxon>Bacillota</taxon>
        <taxon>Clostridia</taxon>
        <taxon>Eubacteriales</taxon>
        <taxon>Desulfitobacteriaceae</taxon>
        <taxon>Desulfosporosinus</taxon>
    </lineage>
</organism>
<evidence type="ECO:0000256" key="6">
    <source>
        <dbReference type="SAM" id="Phobius"/>
    </source>
</evidence>
<evidence type="ECO:0000313" key="7">
    <source>
        <dbReference type="EMBL" id="SHH36317.1"/>
    </source>
</evidence>
<name>A0A1M5SCL1_9FIRM</name>
<evidence type="ECO:0000256" key="3">
    <source>
        <dbReference type="ARBA" id="ARBA00022692"/>
    </source>
</evidence>
<dbReference type="Pfam" id="PF01384">
    <property type="entry name" value="PHO4"/>
    <property type="match status" value="1"/>
</dbReference>
<comment type="subcellular location">
    <subcellularLocation>
        <location evidence="1">Membrane</location>
        <topology evidence="1">Multi-pass membrane protein</topology>
    </subcellularLocation>
</comment>
<keyword evidence="8" id="KW-1185">Reference proteome</keyword>
<dbReference type="OrthoDB" id="9779554at2"/>
<dbReference type="EMBL" id="FQXJ01000003">
    <property type="protein sequence ID" value="SHH36317.1"/>
    <property type="molecule type" value="Genomic_DNA"/>
</dbReference>
<feature type="transmembrane region" description="Helical" evidence="6">
    <location>
        <begin position="310"/>
        <end position="331"/>
    </location>
</feature>
<dbReference type="STRING" id="1121420.SAMN02746098_00814"/>
<proteinExistence type="predicted"/>
<dbReference type="GO" id="GO:0005315">
    <property type="term" value="F:phosphate transmembrane transporter activity"/>
    <property type="evidence" value="ECO:0007669"/>
    <property type="project" value="InterPro"/>
</dbReference>
<feature type="transmembrane region" description="Helical" evidence="6">
    <location>
        <begin position="135"/>
        <end position="161"/>
    </location>
</feature>
<dbReference type="GO" id="GO:0035435">
    <property type="term" value="P:phosphate ion transmembrane transport"/>
    <property type="evidence" value="ECO:0007669"/>
    <property type="project" value="TreeGrafter"/>
</dbReference>
<keyword evidence="4 6" id="KW-1133">Transmembrane helix</keyword>
<keyword evidence="2" id="KW-0813">Transport</keyword>
<gene>
    <name evidence="7" type="ORF">SAMN02746098_00814</name>
</gene>
<evidence type="ECO:0000256" key="2">
    <source>
        <dbReference type="ARBA" id="ARBA00022448"/>
    </source>
</evidence>
<keyword evidence="5 6" id="KW-0472">Membrane</keyword>
<sequence length="335" mass="34993">MTSVGVMLVIVVFLALAFDYINGFHDTANAIATSVSTRALSPKRAVMLAATLNLIGALYSTGVAQTIAKDIVSPKYVTQEVVIAALLSAIAWNLLTWYFGIPSSSSHALIGGMAGAAVAKVGFSVLQWQGLGKILAALIISPIVGIVLGFIIMKALAYFFANFSPSKLNHGFKKMQIVSAGLLAFNHGSNDAQKSMGIITMALIAAGLQSQSVLAPPLWVKFACALAMAGGTAAGGWKIIRTMGGKIFKLEPINGFAADLTSSIVIWTATVLPGLHLPVSTTHVVSGSIMGVGSAKRVSAVRWGVAQQMLVAWVVTIPTTSLLAALCYYILSKVL</sequence>
<dbReference type="InterPro" id="IPR001204">
    <property type="entry name" value="Phos_transporter"/>
</dbReference>
<feature type="transmembrane region" description="Helical" evidence="6">
    <location>
        <begin position="46"/>
        <end position="68"/>
    </location>
</feature>
<dbReference type="GO" id="GO:0016020">
    <property type="term" value="C:membrane"/>
    <property type="evidence" value="ECO:0007669"/>
    <property type="project" value="UniProtKB-SubCell"/>
</dbReference>
<feature type="transmembrane region" description="Helical" evidence="6">
    <location>
        <begin position="80"/>
        <end position="99"/>
    </location>
</feature>
<dbReference type="AlphaFoldDB" id="A0A1M5SCL1"/>
<keyword evidence="3 6" id="KW-0812">Transmembrane</keyword>
<evidence type="ECO:0000313" key="8">
    <source>
        <dbReference type="Proteomes" id="UP000183954"/>
    </source>
</evidence>
<dbReference type="RefSeq" id="WP_073028032.1">
    <property type="nucleotide sequence ID" value="NZ_FQXJ01000003.1"/>
</dbReference>
<evidence type="ECO:0000256" key="4">
    <source>
        <dbReference type="ARBA" id="ARBA00022989"/>
    </source>
</evidence>